<accession>A0A1I7SPW4</accession>
<keyword evidence="2" id="KW-0732">Signal</keyword>
<protein>
    <submittedName>
        <fullName evidence="4">(pine wood nematode) hypothetical protein</fullName>
    </submittedName>
    <submittedName>
        <fullName evidence="7">Cystatin domain-containing protein</fullName>
    </submittedName>
</protein>
<dbReference type="SMR" id="A0A1I7SPW4"/>
<feature type="domain" description="Cystatin" evidence="3">
    <location>
        <begin position="20"/>
        <end position="105"/>
    </location>
</feature>
<dbReference type="InterPro" id="IPR000010">
    <property type="entry name" value="Cystatin_dom"/>
</dbReference>
<keyword evidence="6" id="KW-1185">Reference proteome</keyword>
<reference evidence="4" key="2">
    <citation type="submission" date="2020-09" db="EMBL/GenBank/DDBJ databases">
        <authorList>
            <person name="Kikuchi T."/>
        </authorList>
    </citation>
    <scope>NUCLEOTIDE SEQUENCE</scope>
    <source>
        <strain evidence="4">Ka4C1</strain>
    </source>
</reference>
<dbReference type="EMBL" id="CAJFCV020000003">
    <property type="protein sequence ID" value="CAG9109294.1"/>
    <property type="molecule type" value="Genomic_DNA"/>
</dbReference>
<evidence type="ECO:0000259" key="3">
    <source>
        <dbReference type="SMART" id="SM00043"/>
    </source>
</evidence>
<sequence length="107" mass="11804">MSTKLTVLCFFGIMAVAYSQIPGGFAEQDVNDPQIIALAQKSFSKFAATRNGNFEFVKVKSARSQVVAGINYEIEFIVKNGNKEECVKSTVFSQPWTQTEEHTLGSC</sequence>
<feature type="signal peptide" evidence="2">
    <location>
        <begin position="1"/>
        <end position="19"/>
    </location>
</feature>
<dbReference type="OrthoDB" id="110606at2759"/>
<proteinExistence type="inferred from homology"/>
<feature type="chain" id="PRO_5035360132" evidence="2">
    <location>
        <begin position="20"/>
        <end position="107"/>
    </location>
</feature>
<dbReference type="GO" id="GO:0004869">
    <property type="term" value="F:cysteine-type endopeptidase inhibitor activity"/>
    <property type="evidence" value="ECO:0007669"/>
    <property type="project" value="InterPro"/>
</dbReference>
<dbReference type="InterPro" id="IPR018073">
    <property type="entry name" value="Prot_inh_cystat_CS"/>
</dbReference>
<comment type="similarity">
    <text evidence="1">Belongs to the cystatin family.</text>
</comment>
<dbReference type="InterPro" id="IPR046350">
    <property type="entry name" value="Cystatin_sf"/>
</dbReference>
<organism evidence="5 7">
    <name type="scientific">Bursaphelenchus xylophilus</name>
    <name type="common">Pinewood nematode worm</name>
    <name type="synonym">Aphelenchoides xylophilus</name>
    <dbReference type="NCBI Taxonomy" id="6326"/>
    <lineage>
        <taxon>Eukaryota</taxon>
        <taxon>Metazoa</taxon>
        <taxon>Ecdysozoa</taxon>
        <taxon>Nematoda</taxon>
        <taxon>Chromadorea</taxon>
        <taxon>Rhabditida</taxon>
        <taxon>Tylenchina</taxon>
        <taxon>Tylenchomorpha</taxon>
        <taxon>Aphelenchoidea</taxon>
        <taxon>Aphelenchoididae</taxon>
        <taxon>Bursaphelenchus</taxon>
    </lineage>
</organism>
<gene>
    <name evidence="4" type="ORF">BXYJ_LOCUS7134</name>
</gene>
<dbReference type="EMBL" id="CAJFDI010000003">
    <property type="protein sequence ID" value="CAD5222166.1"/>
    <property type="molecule type" value="Genomic_DNA"/>
</dbReference>
<dbReference type="Proteomes" id="UP000095284">
    <property type="component" value="Unplaced"/>
</dbReference>
<evidence type="ECO:0000313" key="4">
    <source>
        <dbReference type="EMBL" id="CAD5222166.1"/>
    </source>
</evidence>
<dbReference type="SMART" id="SM00043">
    <property type="entry name" value="CY"/>
    <property type="match status" value="1"/>
</dbReference>
<dbReference type="PROSITE" id="PS00287">
    <property type="entry name" value="CYSTATIN"/>
    <property type="match status" value="1"/>
</dbReference>
<dbReference type="AlphaFoldDB" id="A0A1I7SPW4"/>
<dbReference type="Proteomes" id="UP000582659">
    <property type="component" value="Unassembled WGS sequence"/>
</dbReference>
<evidence type="ECO:0000313" key="6">
    <source>
        <dbReference type="Proteomes" id="UP000659654"/>
    </source>
</evidence>
<evidence type="ECO:0000313" key="5">
    <source>
        <dbReference type="Proteomes" id="UP000095284"/>
    </source>
</evidence>
<dbReference type="WBParaSite" id="BXY_1510800.1">
    <property type="protein sequence ID" value="BXY_1510800.1"/>
    <property type="gene ID" value="BXY_1510800"/>
</dbReference>
<dbReference type="Gene3D" id="3.10.450.10">
    <property type="match status" value="1"/>
</dbReference>
<reference evidence="7" key="1">
    <citation type="submission" date="2016-11" db="UniProtKB">
        <authorList>
            <consortium name="WormBaseParasite"/>
        </authorList>
    </citation>
    <scope>IDENTIFICATION</scope>
</reference>
<dbReference type="SUPFAM" id="SSF54403">
    <property type="entry name" value="Cystatin/monellin"/>
    <property type="match status" value="1"/>
</dbReference>
<dbReference type="PANTHER" id="PTHR12319">
    <property type="entry name" value="CYSTATIN-RELATED"/>
    <property type="match status" value="1"/>
</dbReference>
<dbReference type="InterPro" id="IPR053128">
    <property type="entry name" value="Cystatin-like"/>
</dbReference>
<evidence type="ECO:0000313" key="7">
    <source>
        <dbReference type="WBParaSite" id="BXY_1510800.1"/>
    </source>
</evidence>
<dbReference type="Pfam" id="PF00031">
    <property type="entry name" value="Cystatin"/>
    <property type="match status" value="1"/>
</dbReference>
<evidence type="ECO:0000256" key="1">
    <source>
        <dbReference type="ARBA" id="ARBA00009403"/>
    </source>
</evidence>
<evidence type="ECO:0000256" key="2">
    <source>
        <dbReference type="SAM" id="SignalP"/>
    </source>
</evidence>
<dbReference type="CDD" id="cd00042">
    <property type="entry name" value="CY"/>
    <property type="match status" value="1"/>
</dbReference>
<dbReference type="Proteomes" id="UP000659654">
    <property type="component" value="Unassembled WGS sequence"/>
</dbReference>
<dbReference type="PANTHER" id="PTHR12319:SF2">
    <property type="entry name" value="CYSTATIN-LIKE PROTEIN-RELATED"/>
    <property type="match status" value="1"/>
</dbReference>
<name>A0A1I7SPW4_BURXY</name>